<dbReference type="SMART" id="SM00387">
    <property type="entry name" value="HATPase_c"/>
    <property type="match status" value="1"/>
</dbReference>
<dbReference type="InterPro" id="IPR036097">
    <property type="entry name" value="HisK_dim/P_sf"/>
</dbReference>
<evidence type="ECO:0000256" key="5">
    <source>
        <dbReference type="ARBA" id="ARBA00022741"/>
    </source>
</evidence>
<dbReference type="SUPFAM" id="SSF55874">
    <property type="entry name" value="ATPase domain of HSP90 chaperone/DNA topoisomerase II/histidine kinase"/>
    <property type="match status" value="1"/>
</dbReference>
<evidence type="ECO:0000256" key="6">
    <source>
        <dbReference type="ARBA" id="ARBA00022777"/>
    </source>
</evidence>
<dbReference type="InterPro" id="IPR036890">
    <property type="entry name" value="HATPase_C_sf"/>
</dbReference>
<evidence type="ECO:0000256" key="4">
    <source>
        <dbReference type="ARBA" id="ARBA00022679"/>
    </source>
</evidence>
<reference evidence="12" key="1">
    <citation type="submission" date="2017-02" db="EMBL/GenBank/DDBJ databases">
        <authorList>
            <person name="Varghese N."/>
            <person name="Submissions S."/>
        </authorList>
    </citation>
    <scope>NUCLEOTIDE SEQUENCE [LARGE SCALE GENOMIC DNA]</scope>
    <source>
        <strain evidence="12">DSM 24091</strain>
    </source>
</reference>
<keyword evidence="9" id="KW-0472">Membrane</keyword>
<organism evidence="11 12">
    <name type="scientific">Sphingobacterium nematocida</name>
    <dbReference type="NCBI Taxonomy" id="1513896"/>
    <lineage>
        <taxon>Bacteria</taxon>
        <taxon>Pseudomonadati</taxon>
        <taxon>Bacteroidota</taxon>
        <taxon>Sphingobacteriia</taxon>
        <taxon>Sphingobacteriales</taxon>
        <taxon>Sphingobacteriaceae</taxon>
        <taxon>Sphingobacterium</taxon>
    </lineage>
</organism>
<evidence type="ECO:0000313" key="12">
    <source>
        <dbReference type="Proteomes" id="UP000190150"/>
    </source>
</evidence>
<feature type="transmembrane region" description="Helical" evidence="9">
    <location>
        <begin position="711"/>
        <end position="739"/>
    </location>
</feature>
<evidence type="ECO:0000256" key="7">
    <source>
        <dbReference type="ARBA" id="ARBA00022840"/>
    </source>
</evidence>
<keyword evidence="8" id="KW-0902">Two-component regulatory system</keyword>
<gene>
    <name evidence="11" type="ORF">SAMN05660841_03596</name>
</gene>
<dbReference type="GO" id="GO:0005524">
    <property type="term" value="F:ATP binding"/>
    <property type="evidence" value="ECO:0007669"/>
    <property type="project" value="UniProtKB-KW"/>
</dbReference>
<dbReference type="SMART" id="SM00388">
    <property type="entry name" value="HisKA"/>
    <property type="match status" value="1"/>
</dbReference>
<dbReference type="EMBL" id="FUZF01000019">
    <property type="protein sequence ID" value="SKC00682.1"/>
    <property type="molecule type" value="Genomic_DNA"/>
</dbReference>
<dbReference type="OrthoDB" id="9776727at2"/>
<keyword evidence="6 11" id="KW-0418">Kinase</keyword>
<dbReference type="PANTHER" id="PTHR43065">
    <property type="entry name" value="SENSOR HISTIDINE KINASE"/>
    <property type="match status" value="1"/>
</dbReference>
<evidence type="ECO:0000256" key="3">
    <source>
        <dbReference type="ARBA" id="ARBA00022553"/>
    </source>
</evidence>
<dbReference type="PRINTS" id="PR00344">
    <property type="entry name" value="BCTRLSENSOR"/>
</dbReference>
<name>A0A1T5FX19_9SPHI</name>
<proteinExistence type="predicted"/>
<keyword evidence="4" id="KW-0808">Transferase</keyword>
<dbReference type="GO" id="GO:0000155">
    <property type="term" value="F:phosphorelay sensor kinase activity"/>
    <property type="evidence" value="ECO:0007669"/>
    <property type="project" value="InterPro"/>
</dbReference>
<evidence type="ECO:0000259" key="10">
    <source>
        <dbReference type="PROSITE" id="PS50109"/>
    </source>
</evidence>
<dbReference type="Gene3D" id="6.10.340.10">
    <property type="match status" value="1"/>
</dbReference>
<dbReference type="RefSeq" id="WP_079645216.1">
    <property type="nucleotide sequence ID" value="NZ_FUZF01000019.1"/>
</dbReference>
<dbReference type="InterPro" id="IPR005467">
    <property type="entry name" value="His_kinase_dom"/>
</dbReference>
<dbReference type="Gene3D" id="1.10.287.130">
    <property type="match status" value="1"/>
</dbReference>
<keyword evidence="5" id="KW-0547">Nucleotide-binding</keyword>
<keyword evidence="9" id="KW-1133">Transmembrane helix</keyword>
<feature type="transmembrane region" description="Helical" evidence="9">
    <location>
        <begin position="238"/>
        <end position="255"/>
    </location>
</feature>
<dbReference type="PANTHER" id="PTHR43065:SF10">
    <property type="entry name" value="PEROXIDE STRESS-ACTIVATED HISTIDINE KINASE MAK3"/>
    <property type="match status" value="1"/>
</dbReference>
<feature type="transmembrane region" description="Helical" evidence="9">
    <location>
        <begin position="772"/>
        <end position="794"/>
    </location>
</feature>
<feature type="transmembrane region" description="Helical" evidence="9">
    <location>
        <begin position="205"/>
        <end position="226"/>
    </location>
</feature>
<evidence type="ECO:0000313" key="11">
    <source>
        <dbReference type="EMBL" id="SKC00682.1"/>
    </source>
</evidence>
<feature type="transmembrane region" description="Helical" evidence="9">
    <location>
        <begin position="323"/>
        <end position="340"/>
    </location>
</feature>
<dbReference type="InterPro" id="IPR004358">
    <property type="entry name" value="Sig_transdc_His_kin-like_C"/>
</dbReference>
<evidence type="ECO:0000256" key="8">
    <source>
        <dbReference type="ARBA" id="ARBA00023012"/>
    </source>
</evidence>
<evidence type="ECO:0000256" key="1">
    <source>
        <dbReference type="ARBA" id="ARBA00000085"/>
    </source>
</evidence>
<dbReference type="PROSITE" id="PS50109">
    <property type="entry name" value="HIS_KIN"/>
    <property type="match status" value="1"/>
</dbReference>
<dbReference type="SUPFAM" id="SSF47384">
    <property type="entry name" value="Homodimeric domain of signal transducing histidine kinase"/>
    <property type="match status" value="1"/>
</dbReference>
<feature type="transmembrane region" description="Helical" evidence="9">
    <location>
        <begin position="275"/>
        <end position="302"/>
    </location>
</feature>
<dbReference type="CDD" id="cd00082">
    <property type="entry name" value="HisKA"/>
    <property type="match status" value="1"/>
</dbReference>
<feature type="transmembrane region" description="Helical" evidence="9">
    <location>
        <begin position="368"/>
        <end position="389"/>
    </location>
</feature>
<dbReference type="InterPro" id="IPR003594">
    <property type="entry name" value="HATPase_dom"/>
</dbReference>
<dbReference type="Proteomes" id="UP000190150">
    <property type="component" value="Unassembled WGS sequence"/>
</dbReference>
<sequence length="1247" mass="144030">MKNNLRILLLVLTLLFIATAFSIRKSISETDILDLDTKYLTENLRKREALIDNIFTDSLYLKTFINSDRYPLQIKEISQRYEEYFIYLYLYKNKKPIFWSSNMYVPETEAGLKNDVTFIKPDNFSFVVKRKKITDEISILALIPIERSFNASSGYFKTTQFFSFLNTDNLRLANFGDSENIRNIYAKDNTFLFSVKLKEGKHNSIFLKIQLICWILGTLCFVLWVNGACLNLARRGRPLLSVIILSLTFFLVRIIDIETNWFTQYSSLDIFDPRYYAYSYLSPNLWSFLINNIAIFWIICFIKNIKKQCQIPSRLIHTNWGAFVYYILLSALYLSFFWSFDQVTTLITHSPIMNKDFVQVFYLNPQTIFHVLIYCLSILSLIYLTDLVLAFGKAVCKKVTLNLNIQLVTIVQFLVLAAITQDFSLFNVLVGLLIMIRSFDYAMFKDNNLSTHVVSLVTLALISTIKYAEAVKETQQEQMKVTLMTLESDDDVEAISRFSEIENSLLNDQQLKHLIEISLPNTDTKVINEYLKQKYLDGYLSKYEFRGYYYYNETPLGKYSGNKIEEYREKVINKSIKVNETNLFYKAQTEIGTYEYFCIVSIPLANEQSISLILDLKSKAFNPNFPFPVLIESQSVEGNSPQRVIKDSFALYKNGNLVTQNGKYTYPNSDNNYPKTTQEFVYLDDNNGFYHIIYKPNRETTIIVSKQHQSYWQYIAVASLAFLTLYLALLISNFVLVIIPKYARHDFKLRNISYQIRIILSRIRYSTRIQTLVISSVLVAIVISGLITFFSISYQSKKSTEEQRLNYISELVTKLETRALIDTVGDATTDLKSLMTSLSDLLISDFNLYDKNGKLFFTTQPKIYDQKLLSEYINPDAFITLNVLKKTETQNSESIADFSYVSSYATIRNSNYHTIAYLGVPYFDSNANASESRGILLNTILNVYTVILIVFVFLSVYISNKITEPLQIIRKKLSQTNLGGKQNEPLYWEKNDEIGVLVKEYNFMLVKLEENAKQLRNAERESAWREMAKQVAHEIKNPLTPMKLGIQQLSRSFYENDPRLQERFQKVSTSFIQQIDALSHIASEFSAFAKLPDTNLAPIDLIAKINKSIDVYNNNQNTAIVFENHTNMHRIIVLGDRDQLLRSFNNLLKNAIEATSRRRKHKINIHAHLLNEDWVQIIVNDNGDGIAEEVIPNIFRPNFTTKSSGTGLGLAFVKQTIDGMGGKITFQTKLNVGTSFVMEIPLYKDPI</sequence>
<dbReference type="AlphaFoldDB" id="A0A1T5FX19"/>
<keyword evidence="12" id="KW-1185">Reference proteome</keyword>
<feature type="transmembrane region" description="Helical" evidence="9">
    <location>
        <begin position="449"/>
        <end position="468"/>
    </location>
</feature>
<keyword evidence="3" id="KW-0597">Phosphoprotein</keyword>
<accession>A0A1T5FX19</accession>
<dbReference type="EC" id="2.7.13.3" evidence="2"/>
<feature type="transmembrane region" description="Helical" evidence="9">
    <location>
        <begin position="935"/>
        <end position="958"/>
    </location>
</feature>
<dbReference type="InterPro" id="IPR003661">
    <property type="entry name" value="HisK_dim/P_dom"/>
</dbReference>
<keyword evidence="9" id="KW-0812">Transmembrane</keyword>
<protein>
    <recommendedName>
        <fullName evidence="2">histidine kinase</fullName>
        <ecNumber evidence="2">2.7.13.3</ecNumber>
    </recommendedName>
</protein>
<feature type="domain" description="Histidine kinase" evidence="10">
    <location>
        <begin position="1030"/>
        <end position="1244"/>
    </location>
</feature>
<keyword evidence="7" id="KW-0067">ATP-binding</keyword>
<dbReference type="Pfam" id="PF02518">
    <property type="entry name" value="HATPase_c"/>
    <property type="match status" value="1"/>
</dbReference>
<evidence type="ECO:0000256" key="2">
    <source>
        <dbReference type="ARBA" id="ARBA00012438"/>
    </source>
</evidence>
<dbReference type="STRING" id="1513896.SAMN05660841_03596"/>
<comment type="catalytic activity">
    <reaction evidence="1">
        <text>ATP + protein L-histidine = ADP + protein N-phospho-L-histidine.</text>
        <dbReference type="EC" id="2.7.13.3"/>
    </reaction>
</comment>
<evidence type="ECO:0000256" key="9">
    <source>
        <dbReference type="SAM" id="Phobius"/>
    </source>
</evidence>
<dbReference type="Gene3D" id="3.30.565.10">
    <property type="entry name" value="Histidine kinase-like ATPase, C-terminal domain"/>
    <property type="match status" value="1"/>
</dbReference>